<proteinExistence type="inferred from homology"/>
<sequence>MQKENKIEKMKKNPKKEIEDKSSKNCHCDDLDINKKSNFNGNEDNTDCNCNISSHIDKDNLEDIIKDLKNSNDELKNNLMKINEDLVHDRLKYSADLENFKKRIQREKDLEQKYASLNLIKDILVPFEQLEKVMEMNTDNDILKNFILGFQMIYQQIKKILEKNGVQEILSLGQEFNPEKHYAVEKISDRSKPNNTIVSVLQKGFLYKEMIIKPAMVKINEWSDEDEKKNK</sequence>
<evidence type="ECO:0000256" key="7">
    <source>
        <dbReference type="SAM" id="MobiDB-lite"/>
    </source>
</evidence>
<keyword evidence="2 3" id="KW-0143">Chaperone</keyword>
<dbReference type="Gene3D" id="2.30.22.10">
    <property type="entry name" value="Head domain of nucleotide exchange factor GrpE"/>
    <property type="match status" value="1"/>
</dbReference>
<dbReference type="InterPro" id="IPR013805">
    <property type="entry name" value="GrpE_CC"/>
</dbReference>
<dbReference type="SUPFAM" id="SSF51064">
    <property type="entry name" value="Head domain of nucleotide exchange factor GrpE"/>
    <property type="match status" value="1"/>
</dbReference>
<dbReference type="Gene3D" id="3.90.20.20">
    <property type="match status" value="1"/>
</dbReference>
<dbReference type="PANTHER" id="PTHR21237">
    <property type="entry name" value="GRPE PROTEIN"/>
    <property type="match status" value="1"/>
</dbReference>
<dbReference type="InterPro" id="IPR000740">
    <property type="entry name" value="GrpE"/>
</dbReference>
<comment type="function">
    <text evidence="3 4">Participates actively in the response to hyperosmotic and heat shock by preventing the aggregation of stress-denatured proteins, in association with DnaK and GrpE. It is the nucleotide exchange factor for DnaK and may function as a thermosensor. Unfolded proteins bind initially to DnaJ; upon interaction with the DnaJ-bound protein, DnaK hydrolyzes its bound ATP, resulting in the formation of a stable complex. GrpE releases ADP from DnaK; ATP binding to DnaK triggers the release of the substrate protein, thus completing the reaction cycle. Several rounds of ATP-dependent interactions between DnaJ, DnaK and GrpE are required for fully efficient folding.</text>
</comment>
<dbReference type="EMBL" id="CP115156">
    <property type="protein sequence ID" value="WBL31368.1"/>
    <property type="molecule type" value="Genomic_DNA"/>
</dbReference>
<dbReference type="CDD" id="cd00446">
    <property type="entry name" value="GrpE"/>
    <property type="match status" value="1"/>
</dbReference>
<keyword evidence="3" id="KW-0963">Cytoplasm</keyword>
<feature type="region of interest" description="Disordered" evidence="7">
    <location>
        <begin position="1"/>
        <end position="24"/>
    </location>
</feature>
<name>A0ABY7M0W7_9MOLU</name>
<evidence type="ECO:0000256" key="2">
    <source>
        <dbReference type="ARBA" id="ARBA00023186"/>
    </source>
</evidence>
<dbReference type="PANTHER" id="PTHR21237:SF23">
    <property type="entry name" value="GRPE PROTEIN HOMOLOG, MITOCHONDRIAL"/>
    <property type="match status" value="1"/>
</dbReference>
<protein>
    <recommendedName>
        <fullName evidence="3 4">Protein GrpE</fullName>
    </recommendedName>
    <alternativeName>
        <fullName evidence="3">HSP-70 cofactor</fullName>
    </alternativeName>
</protein>
<gene>
    <name evidence="3" type="primary">grpE</name>
    <name evidence="8" type="ORF">O7R10_02030</name>
</gene>
<dbReference type="InterPro" id="IPR009012">
    <property type="entry name" value="GrpE_head"/>
</dbReference>
<feature type="coiled-coil region" evidence="6">
    <location>
        <begin position="58"/>
        <end position="85"/>
    </location>
</feature>
<comment type="similarity">
    <text evidence="1 3 5">Belongs to the GrpE family.</text>
</comment>
<keyword evidence="3 4" id="KW-0346">Stress response</keyword>
<evidence type="ECO:0000256" key="3">
    <source>
        <dbReference type="HAMAP-Rule" id="MF_01151"/>
    </source>
</evidence>
<dbReference type="PROSITE" id="PS01071">
    <property type="entry name" value="GRPE"/>
    <property type="match status" value="1"/>
</dbReference>
<dbReference type="PRINTS" id="PR00773">
    <property type="entry name" value="GRPEPROTEIN"/>
</dbReference>
<evidence type="ECO:0000256" key="6">
    <source>
        <dbReference type="SAM" id="Coils"/>
    </source>
</evidence>
<keyword evidence="6" id="KW-0175">Coiled coil</keyword>
<dbReference type="Proteomes" id="UP001210120">
    <property type="component" value="Chromosome"/>
</dbReference>
<dbReference type="Pfam" id="PF01025">
    <property type="entry name" value="GrpE"/>
    <property type="match status" value="1"/>
</dbReference>
<dbReference type="HAMAP" id="MF_01151">
    <property type="entry name" value="GrpE"/>
    <property type="match status" value="1"/>
</dbReference>
<comment type="subunit">
    <text evidence="3">Homodimer.</text>
</comment>
<organism evidence="8 9">
    <name type="scientific">Candidatus Phytoplasma sacchari</name>
    <dbReference type="NCBI Taxonomy" id="2609813"/>
    <lineage>
        <taxon>Bacteria</taxon>
        <taxon>Bacillati</taxon>
        <taxon>Mycoplasmatota</taxon>
        <taxon>Mollicutes</taxon>
        <taxon>Acholeplasmatales</taxon>
        <taxon>Acholeplasmataceae</taxon>
        <taxon>Candidatus Phytoplasma</taxon>
        <taxon>16SrXI (Rice yellow dwarf group)</taxon>
    </lineage>
</organism>
<evidence type="ECO:0000313" key="8">
    <source>
        <dbReference type="EMBL" id="WBL31368.1"/>
    </source>
</evidence>
<evidence type="ECO:0000256" key="4">
    <source>
        <dbReference type="RuleBase" id="RU000639"/>
    </source>
</evidence>
<evidence type="ECO:0000256" key="1">
    <source>
        <dbReference type="ARBA" id="ARBA00009054"/>
    </source>
</evidence>
<keyword evidence="9" id="KW-1185">Reference proteome</keyword>
<dbReference type="SUPFAM" id="SSF58014">
    <property type="entry name" value="Coiled-coil domain of nucleotide exchange factor GrpE"/>
    <property type="match status" value="1"/>
</dbReference>
<reference evidence="8" key="1">
    <citation type="submission" date="2022-12" db="EMBL/GenBank/DDBJ databases">
        <title>Genomic Characterization of Candidatus Phytoplasma sacchari in China.</title>
        <authorList>
            <person name="Zhang R.-Y."/>
        </authorList>
    </citation>
    <scope>NUCLEOTIDE SEQUENCE [LARGE SCALE GENOMIC DNA]</scope>
    <source>
        <strain evidence="8">SCWL1</strain>
    </source>
</reference>
<evidence type="ECO:0000256" key="5">
    <source>
        <dbReference type="RuleBase" id="RU004478"/>
    </source>
</evidence>
<evidence type="ECO:0000313" key="9">
    <source>
        <dbReference type="Proteomes" id="UP001210120"/>
    </source>
</evidence>
<comment type="subcellular location">
    <subcellularLocation>
        <location evidence="3">Cytoplasm</location>
    </subcellularLocation>
</comment>
<accession>A0ABY7M0W7</accession>